<keyword evidence="1" id="KW-0812">Transmembrane</keyword>
<keyword evidence="1" id="KW-0472">Membrane</keyword>
<dbReference type="EMBL" id="GBRH01201017">
    <property type="protein sequence ID" value="JAD96878.1"/>
    <property type="molecule type" value="Transcribed_RNA"/>
</dbReference>
<sequence>MHTVHFALVPPPPVAAPPRRQLRHQLVHQPVHHEPLHLRADVPLLLADAHPPPAPLHVRQRRLAGEHHVPDAPLGPCAPQPLPCRLHQRRCLAIVQRLHRPDHRAGRRTVEIYSIREEVEEKHLRDLVYRRVLEESPEEVVFFLRLFLVVRLLDALVLVVVAWSCTVSAGVAA</sequence>
<feature type="transmembrane region" description="Helical" evidence="1">
    <location>
        <begin position="140"/>
        <end position="163"/>
    </location>
</feature>
<evidence type="ECO:0000256" key="1">
    <source>
        <dbReference type="SAM" id="Phobius"/>
    </source>
</evidence>
<protein>
    <submittedName>
        <fullName evidence="2">Uncharacterized protein</fullName>
    </submittedName>
</protein>
<evidence type="ECO:0000313" key="2">
    <source>
        <dbReference type="EMBL" id="JAD96878.1"/>
    </source>
</evidence>
<organism evidence="2">
    <name type="scientific">Arundo donax</name>
    <name type="common">Giant reed</name>
    <name type="synonym">Donax arundinaceus</name>
    <dbReference type="NCBI Taxonomy" id="35708"/>
    <lineage>
        <taxon>Eukaryota</taxon>
        <taxon>Viridiplantae</taxon>
        <taxon>Streptophyta</taxon>
        <taxon>Embryophyta</taxon>
        <taxon>Tracheophyta</taxon>
        <taxon>Spermatophyta</taxon>
        <taxon>Magnoliopsida</taxon>
        <taxon>Liliopsida</taxon>
        <taxon>Poales</taxon>
        <taxon>Poaceae</taxon>
        <taxon>PACMAD clade</taxon>
        <taxon>Arundinoideae</taxon>
        <taxon>Arundineae</taxon>
        <taxon>Arundo</taxon>
    </lineage>
</organism>
<reference evidence="2" key="2">
    <citation type="journal article" date="2015" name="Data Brief">
        <title>Shoot transcriptome of the giant reed, Arundo donax.</title>
        <authorList>
            <person name="Barrero R.A."/>
            <person name="Guerrero F.D."/>
            <person name="Moolhuijzen P."/>
            <person name="Goolsby J.A."/>
            <person name="Tidwell J."/>
            <person name="Bellgard S.E."/>
            <person name="Bellgard M.I."/>
        </authorList>
    </citation>
    <scope>NUCLEOTIDE SEQUENCE</scope>
    <source>
        <tissue evidence="2">Shoot tissue taken approximately 20 cm above the soil surface</tissue>
    </source>
</reference>
<proteinExistence type="predicted"/>
<keyword evidence="1" id="KW-1133">Transmembrane helix</keyword>
<accession>A0A0A9ECY0</accession>
<dbReference type="AlphaFoldDB" id="A0A0A9ECY0"/>
<name>A0A0A9ECY0_ARUDO</name>
<reference evidence="2" key="1">
    <citation type="submission" date="2014-09" db="EMBL/GenBank/DDBJ databases">
        <authorList>
            <person name="Magalhaes I.L.F."/>
            <person name="Oliveira U."/>
            <person name="Santos F.R."/>
            <person name="Vidigal T.H.D.A."/>
            <person name="Brescovit A.D."/>
            <person name="Santos A.J."/>
        </authorList>
    </citation>
    <scope>NUCLEOTIDE SEQUENCE</scope>
    <source>
        <tissue evidence="2">Shoot tissue taken approximately 20 cm above the soil surface</tissue>
    </source>
</reference>